<evidence type="ECO:0000313" key="2">
    <source>
        <dbReference type="EMBL" id="GBE60808.1"/>
    </source>
</evidence>
<feature type="region of interest" description="Disordered" evidence="1">
    <location>
        <begin position="1"/>
        <end position="25"/>
    </location>
</feature>
<reference evidence="2 3" key="1">
    <citation type="journal article" date="2017" name="BMC Genomics">
        <title>Whole-genome assembly of Babesia ovata and comparative genomics between closely related pathogens.</title>
        <authorList>
            <person name="Yamagishi J."/>
            <person name="Asada M."/>
            <person name="Hakimi H."/>
            <person name="Tanaka T.Q."/>
            <person name="Sugimoto C."/>
            <person name="Kawazu S."/>
        </authorList>
    </citation>
    <scope>NUCLEOTIDE SEQUENCE [LARGE SCALE GENOMIC DNA]</scope>
    <source>
        <strain evidence="2 3">Miyake</strain>
    </source>
</reference>
<keyword evidence="3" id="KW-1185">Reference proteome</keyword>
<dbReference type="VEuPathDB" id="PiroplasmaDB:BOVATA_023010"/>
<dbReference type="Proteomes" id="UP000236319">
    <property type="component" value="Unassembled WGS sequence"/>
</dbReference>
<evidence type="ECO:0000256" key="1">
    <source>
        <dbReference type="SAM" id="MobiDB-lite"/>
    </source>
</evidence>
<dbReference type="AlphaFoldDB" id="A0A2H6KCT7"/>
<evidence type="ECO:0000313" key="3">
    <source>
        <dbReference type="Proteomes" id="UP000236319"/>
    </source>
</evidence>
<comment type="caution">
    <text evidence="2">The sequence shown here is derived from an EMBL/GenBank/DDBJ whole genome shotgun (WGS) entry which is preliminary data.</text>
</comment>
<proteinExistence type="predicted"/>
<feature type="compositionally biased region" description="Basic residues" evidence="1">
    <location>
        <begin position="1"/>
        <end position="10"/>
    </location>
</feature>
<accession>A0A2H6KCT7</accession>
<organism evidence="2 3">
    <name type="scientific">Babesia ovata</name>
    <dbReference type="NCBI Taxonomy" id="189622"/>
    <lineage>
        <taxon>Eukaryota</taxon>
        <taxon>Sar</taxon>
        <taxon>Alveolata</taxon>
        <taxon>Apicomplexa</taxon>
        <taxon>Aconoidasida</taxon>
        <taxon>Piroplasmida</taxon>
        <taxon>Babesiidae</taxon>
        <taxon>Babesia</taxon>
    </lineage>
</organism>
<gene>
    <name evidence="2" type="ORF">BOVATA_023010</name>
</gene>
<sequence length="77" mass="8786">MHQHRIKHPTTHLWSSKEGEESPDCYPPSGYVVRRCAGFVVWWQHITDMLEVALCRSRMSDASEDDGGAEADEQVPM</sequence>
<dbReference type="GeneID" id="39874578"/>
<name>A0A2H6KCT7_9APIC</name>
<dbReference type="EMBL" id="BDSA01000002">
    <property type="protein sequence ID" value="GBE60808.1"/>
    <property type="molecule type" value="Genomic_DNA"/>
</dbReference>
<protein>
    <submittedName>
        <fullName evidence="2">Uncharacterized protein</fullName>
    </submittedName>
</protein>
<dbReference type="RefSeq" id="XP_028867051.1">
    <property type="nucleotide sequence ID" value="XM_029011218.1"/>
</dbReference>